<organism evidence="3 4">
    <name type="scientific">Roseovarius albus</name>
    <dbReference type="NCBI Taxonomy" id="1247867"/>
    <lineage>
        <taxon>Bacteria</taxon>
        <taxon>Pseudomonadati</taxon>
        <taxon>Pseudomonadota</taxon>
        <taxon>Alphaproteobacteria</taxon>
        <taxon>Rhodobacterales</taxon>
        <taxon>Roseobacteraceae</taxon>
        <taxon>Roseovarius</taxon>
    </lineage>
</organism>
<dbReference type="Gene3D" id="3.20.20.190">
    <property type="entry name" value="Phosphatidylinositol (PI) phosphodiesterase"/>
    <property type="match status" value="1"/>
</dbReference>
<dbReference type="InterPro" id="IPR030395">
    <property type="entry name" value="GP_PDE_dom"/>
</dbReference>
<dbReference type="RefSeq" id="WP_085804754.1">
    <property type="nucleotide sequence ID" value="NZ_FWFX01000003.1"/>
</dbReference>
<evidence type="ECO:0000313" key="3">
    <source>
        <dbReference type="EMBL" id="SLN28662.1"/>
    </source>
</evidence>
<name>A0A1X6YQW9_9RHOB</name>
<reference evidence="3 4" key="1">
    <citation type="submission" date="2017-03" db="EMBL/GenBank/DDBJ databases">
        <authorList>
            <person name="Afonso C.L."/>
            <person name="Miller P.J."/>
            <person name="Scott M.A."/>
            <person name="Spackman E."/>
            <person name="Goraichik I."/>
            <person name="Dimitrov K.M."/>
            <person name="Suarez D.L."/>
            <person name="Swayne D.E."/>
        </authorList>
    </citation>
    <scope>NUCLEOTIDE SEQUENCE [LARGE SCALE GENOMIC DNA]</scope>
    <source>
        <strain evidence="3 4">CECT 7450</strain>
    </source>
</reference>
<dbReference type="Pfam" id="PF10110">
    <property type="entry name" value="GPDPase_memb"/>
    <property type="match status" value="1"/>
</dbReference>
<feature type="domain" description="GP-PDE" evidence="2">
    <location>
        <begin position="339"/>
        <end position="569"/>
    </location>
</feature>
<dbReference type="EMBL" id="FWFX01000003">
    <property type="protein sequence ID" value="SLN28662.1"/>
    <property type="molecule type" value="Genomic_DNA"/>
</dbReference>
<evidence type="ECO:0000259" key="2">
    <source>
        <dbReference type="PROSITE" id="PS51704"/>
    </source>
</evidence>
<dbReference type="GO" id="GO:0008889">
    <property type="term" value="F:glycerophosphodiester phosphodiesterase activity"/>
    <property type="evidence" value="ECO:0007669"/>
    <property type="project" value="UniProtKB-EC"/>
</dbReference>
<dbReference type="GO" id="GO:0006629">
    <property type="term" value="P:lipid metabolic process"/>
    <property type="evidence" value="ECO:0007669"/>
    <property type="project" value="InterPro"/>
</dbReference>
<dbReference type="PROSITE" id="PS51704">
    <property type="entry name" value="GP_PDE"/>
    <property type="match status" value="1"/>
</dbReference>
<feature type="transmembrane region" description="Helical" evidence="1">
    <location>
        <begin position="159"/>
        <end position="192"/>
    </location>
</feature>
<keyword evidence="1" id="KW-0472">Membrane</keyword>
<dbReference type="AlphaFoldDB" id="A0A1X6YQW9"/>
<dbReference type="OrthoDB" id="1854250at2"/>
<feature type="transmembrane region" description="Helical" evidence="1">
    <location>
        <begin position="213"/>
        <end position="237"/>
    </location>
</feature>
<dbReference type="PANTHER" id="PTHR46211:SF8">
    <property type="entry name" value="PHOSPHODIESTERASE"/>
    <property type="match status" value="1"/>
</dbReference>
<protein>
    <submittedName>
        <fullName evidence="3">Glycerophosphoryl diester phosphodiesterase</fullName>
        <ecNumber evidence="3">3.1.4.46</ecNumber>
    </submittedName>
</protein>
<dbReference type="InterPro" id="IPR018476">
    <property type="entry name" value="GlyceroP-diester-Pdiesterase_M"/>
</dbReference>
<dbReference type="Pfam" id="PF03009">
    <property type="entry name" value="GDPD"/>
    <property type="match status" value="1"/>
</dbReference>
<keyword evidence="4" id="KW-1185">Reference proteome</keyword>
<feature type="transmembrane region" description="Helical" evidence="1">
    <location>
        <begin position="257"/>
        <end position="285"/>
    </location>
</feature>
<keyword evidence="1" id="KW-0812">Transmembrane</keyword>
<feature type="transmembrane region" description="Helical" evidence="1">
    <location>
        <begin position="109"/>
        <end position="139"/>
    </location>
</feature>
<gene>
    <name evidence="3" type="primary">ugpQ</name>
    <name evidence="3" type="ORF">ROA7450_01193</name>
</gene>
<dbReference type="InterPro" id="IPR017946">
    <property type="entry name" value="PLC-like_Pdiesterase_TIM-brl"/>
</dbReference>
<proteinExistence type="predicted"/>
<accession>A0A1X6YQW9</accession>
<dbReference type="PANTHER" id="PTHR46211">
    <property type="entry name" value="GLYCEROPHOSPHORYL DIESTER PHOSPHODIESTERASE"/>
    <property type="match status" value="1"/>
</dbReference>
<dbReference type="SUPFAM" id="SSF51695">
    <property type="entry name" value="PLC-like phosphodiesterases"/>
    <property type="match status" value="1"/>
</dbReference>
<evidence type="ECO:0000256" key="1">
    <source>
        <dbReference type="SAM" id="Phobius"/>
    </source>
</evidence>
<dbReference type="EC" id="3.1.4.46" evidence="3"/>
<evidence type="ECO:0000313" key="4">
    <source>
        <dbReference type="Proteomes" id="UP000193061"/>
    </source>
</evidence>
<keyword evidence="1" id="KW-1133">Transmembrane helix</keyword>
<dbReference type="Proteomes" id="UP000193061">
    <property type="component" value="Unassembled WGS sequence"/>
</dbReference>
<feature type="transmembrane region" description="Helical" evidence="1">
    <location>
        <begin position="62"/>
        <end position="89"/>
    </location>
</feature>
<sequence length="603" mass="64892">MQMKAILHKAWRERRSILMLHILFVALSTAVIFPLCQAVIQLAVSFSGKAALTDQDIAKYLVSPLGFGLLVVVGAIIIAASVLELSGLLIEFRGASSVRAVFARLRQKFVAVCVFAGWLILRVFAVVLPAAGLIAWIVFSQIGDYDINYYLSTHPPEFIRAIVYAAPLVVALVLALLWLLAGWVMALPLILFTECSPRRSFAQSVALTRGRRFQVGLAIAVWAGTSVLVALLSAWLIAVGVQLLAPPVDAGLARVAVLAFLSLLLWGALLLLSGAVSAGVLAAAIDTLSEQIIPRMPAFDADGDRFAGVLLWAMAGFIVVSGAGTGWALLQQARTVEEVVVIAHRGAAGVRPENTLAAMEEGIVQGADWLEIDVQEDAGGEVIVVHDSDFMKLAGNPLKVWNATAEDLADIDIGSWFAPEYAGERVPTLRDVLLLAKGRAKVLVELKYYGHDDQLAERVAEVIEEAGMVDRTAVMSLKTQQVEDIKRVRPEWRRGLLAATAIGDLSQYDADFLAVNSAIASPGFIARAQAAGKDVYVWTPNDAMTMSQMLSRGVDGLITDEPGLAHQVIKARSEMSVVERLLVEVADVVGFASPEKIYRDASP</sequence>
<feature type="transmembrane region" description="Helical" evidence="1">
    <location>
        <begin position="306"/>
        <end position="330"/>
    </location>
</feature>
<keyword evidence="3" id="KW-0378">Hydrolase</keyword>